<evidence type="ECO:0000256" key="5">
    <source>
        <dbReference type="ARBA" id="ARBA00022794"/>
    </source>
</evidence>
<evidence type="ECO:0000256" key="2">
    <source>
        <dbReference type="ARBA" id="ARBA00010500"/>
    </source>
</evidence>
<dbReference type="PANTHER" id="PTHR21442:SF0">
    <property type="entry name" value="CILIA- AND FLAGELLA-ASSOCIATED PROTEIN 206"/>
    <property type="match status" value="1"/>
</dbReference>
<keyword evidence="6" id="KW-0969">Cilium</keyword>
<evidence type="ECO:0000256" key="3">
    <source>
        <dbReference type="ARBA" id="ARBA00021602"/>
    </source>
</evidence>
<dbReference type="OrthoDB" id="10251073at2759"/>
<protein>
    <recommendedName>
        <fullName evidence="3">Cilia- and flagella-associated protein 206</fullName>
    </recommendedName>
</protein>
<dbReference type="Proteomes" id="UP001153712">
    <property type="component" value="Chromosome 6"/>
</dbReference>
<evidence type="ECO:0000256" key="6">
    <source>
        <dbReference type="ARBA" id="ARBA00023069"/>
    </source>
</evidence>
<evidence type="ECO:0000256" key="1">
    <source>
        <dbReference type="ARBA" id="ARBA00004430"/>
    </source>
</evidence>
<keyword evidence="8" id="KW-0966">Cell projection</keyword>
<dbReference type="GO" id="GO:0036064">
    <property type="term" value="C:ciliary basal body"/>
    <property type="evidence" value="ECO:0007669"/>
    <property type="project" value="TreeGrafter"/>
</dbReference>
<sequence>MANVGVKTINNIIKELKSVLKSEELDPDKFNENFYKFYINLLLLDPEWRVNISFLERQKIEELIDFLLKAYKTEREPKMTLLKFQYSTRKRHEYYLENGDAIEAQRLTKVNARLHSLKSSILNPNPETVNIENSPDVEEIFKDIVIYFSLFSGMGSYSNIQIYTINYKVVKSVLSLQELKDLLRIPYDKRVTMFDDIISVCMGVRLYNNSCGYNSEGILDVPQELDNLISSLISKLFDESVTLDHKIYQLSDLLKKCYTLEEIEGNVHLKLNVPAKLTSENLTSSVQLLVLYKQSYKEMRKISELAVELREKSISIHQNLLLIMGKLSRLVIPEILISAALVFPYFMEIAMYWNTLRDHYFRLNYLVEYAHFVMTKTSSFDSFFNKMMSIGISNYRIESENDIISSKYSINSAVSRKDSLYDYNGYCCVILTFSEGLLLKGRENFGISNYCGKSYIFSSSVAYEAFEANPEYYVKSVIKIARSNCGLICYLNMHDRMIEFKNDYELVPELISVVTHADVGCQVDLDLLLDIFSSKQLSSSVWYYRKQATELLNLTTMVSKTVNTEKKMNIDAIATQTYHLKHTGTQTMSDIYTNTHRNLSFLYGLRGCKEDKYAHLKAKFGDKYTKKSI</sequence>
<dbReference type="EMBL" id="OU900099">
    <property type="protein sequence ID" value="CAG9862939.1"/>
    <property type="molecule type" value="Genomic_DNA"/>
</dbReference>
<evidence type="ECO:0000256" key="8">
    <source>
        <dbReference type="ARBA" id="ARBA00023273"/>
    </source>
</evidence>
<reference evidence="10" key="1">
    <citation type="submission" date="2022-01" db="EMBL/GenBank/DDBJ databases">
        <authorList>
            <person name="King R."/>
        </authorList>
    </citation>
    <scope>NUCLEOTIDE SEQUENCE</scope>
</reference>
<dbReference type="AlphaFoldDB" id="A0A9N9XS43"/>
<comment type="similarity">
    <text evidence="2">Belongs to the CFAP206 family.</text>
</comment>
<proteinExistence type="inferred from homology"/>
<dbReference type="GO" id="GO:0003356">
    <property type="term" value="P:regulation of cilium beat frequency"/>
    <property type="evidence" value="ECO:0007669"/>
    <property type="project" value="TreeGrafter"/>
</dbReference>
<keyword evidence="4" id="KW-0963">Cytoplasm</keyword>
<evidence type="ECO:0000313" key="10">
    <source>
        <dbReference type="EMBL" id="CAG9862939.1"/>
    </source>
</evidence>
<keyword evidence="5" id="KW-0970">Cilium biogenesis/degradation</keyword>
<name>A0A9N9XS43_PHYSR</name>
<dbReference type="PANTHER" id="PTHR21442">
    <property type="entry name" value="CILIA- AND FLAGELLA-ASSOCIATED PROTEIN 206"/>
    <property type="match status" value="1"/>
</dbReference>
<comment type="function">
    <text evidence="9">Essential for sperm motility and is involved in the regulation of the beating frequency of motile cilia on the epithelial cells of the respiratory tract. Required for the establishment of radial spokes in sperm flagella.</text>
</comment>
<dbReference type="GO" id="GO:0030030">
    <property type="term" value="P:cell projection organization"/>
    <property type="evidence" value="ECO:0007669"/>
    <property type="project" value="UniProtKB-KW"/>
</dbReference>
<dbReference type="Pfam" id="PF12018">
    <property type="entry name" value="FAP206"/>
    <property type="match status" value="1"/>
</dbReference>
<dbReference type="InterPro" id="IPR021897">
    <property type="entry name" value="FAP206"/>
</dbReference>
<organism evidence="10 11">
    <name type="scientific">Phyllotreta striolata</name>
    <name type="common">Striped flea beetle</name>
    <name type="synonym">Crioceris striolata</name>
    <dbReference type="NCBI Taxonomy" id="444603"/>
    <lineage>
        <taxon>Eukaryota</taxon>
        <taxon>Metazoa</taxon>
        <taxon>Ecdysozoa</taxon>
        <taxon>Arthropoda</taxon>
        <taxon>Hexapoda</taxon>
        <taxon>Insecta</taxon>
        <taxon>Pterygota</taxon>
        <taxon>Neoptera</taxon>
        <taxon>Endopterygota</taxon>
        <taxon>Coleoptera</taxon>
        <taxon>Polyphaga</taxon>
        <taxon>Cucujiformia</taxon>
        <taxon>Chrysomeloidea</taxon>
        <taxon>Chrysomelidae</taxon>
        <taxon>Galerucinae</taxon>
        <taxon>Alticini</taxon>
        <taxon>Phyllotreta</taxon>
    </lineage>
</organism>
<evidence type="ECO:0000256" key="9">
    <source>
        <dbReference type="ARBA" id="ARBA00045321"/>
    </source>
</evidence>
<comment type="subcellular location">
    <subcellularLocation>
        <location evidence="1">Cytoplasm</location>
        <location evidence="1">Cytoskeleton</location>
        <location evidence="1">Cilium axoneme</location>
    </subcellularLocation>
</comment>
<evidence type="ECO:0000313" key="11">
    <source>
        <dbReference type="Proteomes" id="UP001153712"/>
    </source>
</evidence>
<accession>A0A9N9XS43</accession>
<gene>
    <name evidence="10" type="ORF">PHYEVI_LOCUS9242</name>
</gene>
<keyword evidence="7" id="KW-0206">Cytoskeleton</keyword>
<evidence type="ECO:0000256" key="7">
    <source>
        <dbReference type="ARBA" id="ARBA00023212"/>
    </source>
</evidence>
<keyword evidence="11" id="KW-1185">Reference proteome</keyword>
<dbReference type="GO" id="GO:0005930">
    <property type="term" value="C:axoneme"/>
    <property type="evidence" value="ECO:0007669"/>
    <property type="project" value="UniProtKB-SubCell"/>
</dbReference>
<evidence type="ECO:0000256" key="4">
    <source>
        <dbReference type="ARBA" id="ARBA00022490"/>
    </source>
</evidence>